<name>A0A6F9DY39_9BACL</name>
<dbReference type="Pfam" id="PF04025">
    <property type="entry name" value="RemA-like"/>
    <property type="match status" value="1"/>
</dbReference>
<gene>
    <name evidence="1" type="primary">remB</name>
    <name evidence="1" type="ORF">COOX1_0006</name>
</gene>
<dbReference type="RefSeq" id="WP_232059525.1">
    <property type="nucleotide sequence ID" value="NZ_CP024955.1"/>
</dbReference>
<dbReference type="EMBL" id="LR792683">
    <property type="protein sequence ID" value="CAB3389626.1"/>
    <property type="molecule type" value="Genomic_DNA"/>
</dbReference>
<reference evidence="1 2" key="1">
    <citation type="submission" date="2020-04" db="EMBL/GenBank/DDBJ databases">
        <authorList>
            <person name="Hogendoorn C."/>
        </authorList>
    </citation>
    <scope>NUCLEOTIDE SEQUENCE [LARGE SCALE GENOMIC DNA]</scope>
    <source>
        <strain evidence="1">COOX1</strain>
    </source>
</reference>
<organism evidence="1 2">
    <name type="scientific">Kyrpidia spormannii</name>
    <dbReference type="NCBI Taxonomy" id="2055160"/>
    <lineage>
        <taxon>Bacteria</taxon>
        <taxon>Bacillati</taxon>
        <taxon>Bacillota</taxon>
        <taxon>Bacilli</taxon>
        <taxon>Bacillales</taxon>
        <taxon>Alicyclobacillaceae</taxon>
        <taxon>Kyrpidia</taxon>
    </lineage>
</organism>
<dbReference type="NCBIfam" id="NF046065">
    <property type="entry name" value="MtxRegRemB"/>
    <property type="match status" value="1"/>
</dbReference>
<dbReference type="Proteomes" id="UP000502196">
    <property type="component" value="Chromosome"/>
</dbReference>
<dbReference type="InterPro" id="IPR007169">
    <property type="entry name" value="RemA-like"/>
</dbReference>
<protein>
    <submittedName>
        <fullName evidence="1">Regulator of extracellular matrix formation</fullName>
    </submittedName>
</protein>
<proteinExistence type="predicted"/>
<evidence type="ECO:0000313" key="1">
    <source>
        <dbReference type="EMBL" id="CAB3389626.1"/>
    </source>
</evidence>
<dbReference type="AlphaFoldDB" id="A0A6F9DY39"/>
<sequence length="91" mass="9992">MEKGVSILFIHLGGDMMVSTKDVIAILDTKMVNVCDDTRRFLQAADGKGLVFRVESGQEKSIVITETRVFISPISSLTLKKRAGYITEVDG</sequence>
<accession>A0A6F9DY39</accession>
<evidence type="ECO:0000313" key="2">
    <source>
        <dbReference type="Proteomes" id="UP000502196"/>
    </source>
</evidence>